<dbReference type="InterPro" id="IPR028087">
    <property type="entry name" value="Tad_N"/>
</dbReference>
<gene>
    <name evidence="3" type="ORF">UFOPK2166_01085</name>
    <name evidence="4" type="ORF">UFOPK2657_00704</name>
    <name evidence="5" type="ORF">UFOPK4000_00365</name>
</gene>
<dbReference type="EMBL" id="CAFBOT010000040">
    <property type="protein sequence ID" value="CAB4985373.1"/>
    <property type="molecule type" value="Genomic_DNA"/>
</dbReference>
<dbReference type="PROSITE" id="PS51257">
    <property type="entry name" value="PROKAR_LIPOPROTEIN"/>
    <property type="match status" value="1"/>
</dbReference>
<evidence type="ECO:0000313" key="5">
    <source>
        <dbReference type="EMBL" id="CAB4985373.1"/>
    </source>
</evidence>
<keyword evidence="1" id="KW-1133">Transmembrane helix</keyword>
<evidence type="ECO:0000313" key="4">
    <source>
        <dbReference type="EMBL" id="CAB4714990.1"/>
    </source>
</evidence>
<keyword evidence="1" id="KW-0472">Membrane</keyword>
<dbReference type="EMBL" id="CAEZWB010000167">
    <property type="protein sequence ID" value="CAB4655812.1"/>
    <property type="molecule type" value="Genomic_DNA"/>
</dbReference>
<sequence length="132" mass="13716">MRAEPQTERGSITAFVAVLAITFIACAGLAVDGGRLVAARVQLADHAENAARAGVQEVTSLRSGEPDIDVIEARRTAAAYLHLWGVSGDVNATTEEVTVSVRRVVPMSILGLFGAGSRMVSAQRSAKAVTGP</sequence>
<dbReference type="EMBL" id="CAEZYG010000117">
    <property type="protein sequence ID" value="CAB4714990.1"/>
    <property type="molecule type" value="Genomic_DNA"/>
</dbReference>
<accession>A0A6J6L2B4</accession>
<name>A0A6J6L2B4_9ZZZZ</name>
<protein>
    <submittedName>
        <fullName evidence="3">Unannotated protein</fullName>
    </submittedName>
</protein>
<evidence type="ECO:0000313" key="3">
    <source>
        <dbReference type="EMBL" id="CAB4655812.1"/>
    </source>
</evidence>
<dbReference type="Pfam" id="PF13400">
    <property type="entry name" value="Tad"/>
    <property type="match status" value="1"/>
</dbReference>
<organism evidence="3">
    <name type="scientific">freshwater metagenome</name>
    <dbReference type="NCBI Taxonomy" id="449393"/>
    <lineage>
        <taxon>unclassified sequences</taxon>
        <taxon>metagenomes</taxon>
        <taxon>ecological metagenomes</taxon>
    </lineage>
</organism>
<keyword evidence="1" id="KW-0812">Transmembrane</keyword>
<feature type="domain" description="Putative Flp pilus-assembly TadG-like N-terminal" evidence="2">
    <location>
        <begin position="10"/>
        <end position="56"/>
    </location>
</feature>
<feature type="transmembrane region" description="Helical" evidence="1">
    <location>
        <begin position="12"/>
        <end position="31"/>
    </location>
</feature>
<dbReference type="AlphaFoldDB" id="A0A6J6L2B4"/>
<evidence type="ECO:0000256" key="1">
    <source>
        <dbReference type="SAM" id="Phobius"/>
    </source>
</evidence>
<proteinExistence type="predicted"/>
<reference evidence="3" key="1">
    <citation type="submission" date="2020-05" db="EMBL/GenBank/DDBJ databases">
        <authorList>
            <person name="Chiriac C."/>
            <person name="Salcher M."/>
            <person name="Ghai R."/>
            <person name="Kavagutti S V."/>
        </authorList>
    </citation>
    <scope>NUCLEOTIDE SEQUENCE</scope>
</reference>
<evidence type="ECO:0000259" key="2">
    <source>
        <dbReference type="Pfam" id="PF13400"/>
    </source>
</evidence>